<feature type="transmembrane region" description="Helical" evidence="6">
    <location>
        <begin position="156"/>
        <end position="176"/>
    </location>
</feature>
<dbReference type="EMBL" id="JACSPY010000002">
    <property type="protein sequence ID" value="MBD8019861.1"/>
    <property type="molecule type" value="Genomic_DNA"/>
</dbReference>
<feature type="transmembrane region" description="Helical" evidence="6">
    <location>
        <begin position="290"/>
        <end position="308"/>
    </location>
</feature>
<feature type="transmembrane region" description="Helical" evidence="6">
    <location>
        <begin position="27"/>
        <end position="48"/>
    </location>
</feature>
<keyword evidence="4 6" id="KW-1133">Transmembrane helix</keyword>
<evidence type="ECO:0000256" key="4">
    <source>
        <dbReference type="ARBA" id="ARBA00022989"/>
    </source>
</evidence>
<dbReference type="PANTHER" id="PTHR43124">
    <property type="entry name" value="PURINE EFFLUX PUMP PBUE"/>
    <property type="match status" value="1"/>
</dbReference>
<reference evidence="8 9" key="1">
    <citation type="submission" date="2020-08" db="EMBL/GenBank/DDBJ databases">
        <title>A Genomic Blueprint of the Chicken Gut Microbiome.</title>
        <authorList>
            <person name="Gilroy R."/>
            <person name="Ravi A."/>
            <person name="Getino M."/>
            <person name="Pursley I."/>
            <person name="Horton D.L."/>
            <person name="Alikhan N.-F."/>
            <person name="Baker D."/>
            <person name="Gharbi K."/>
            <person name="Hall N."/>
            <person name="Watson M."/>
            <person name="Adriaenssens E.M."/>
            <person name="Foster-Nyarko E."/>
            <person name="Jarju S."/>
            <person name="Secka A."/>
            <person name="Antonio M."/>
            <person name="Oren A."/>
            <person name="Chaudhuri R."/>
            <person name="La Ragione R.M."/>
            <person name="Hildebrand F."/>
            <person name="Pallen M.J."/>
        </authorList>
    </citation>
    <scope>NUCLEOTIDE SEQUENCE [LARGE SCALE GENOMIC DNA]</scope>
    <source>
        <strain evidence="8 9">Re57</strain>
    </source>
</reference>
<evidence type="ECO:0000256" key="3">
    <source>
        <dbReference type="ARBA" id="ARBA00022692"/>
    </source>
</evidence>
<dbReference type="InterPro" id="IPR011701">
    <property type="entry name" value="MFS"/>
</dbReference>
<evidence type="ECO:0000256" key="5">
    <source>
        <dbReference type="ARBA" id="ARBA00023136"/>
    </source>
</evidence>
<protein>
    <submittedName>
        <fullName evidence="8">MFS transporter</fullName>
    </submittedName>
</protein>
<organism evidence="8 9">
    <name type="scientific">Brevibacterium gallinarum</name>
    <dbReference type="NCBI Taxonomy" id="2762220"/>
    <lineage>
        <taxon>Bacteria</taxon>
        <taxon>Bacillati</taxon>
        <taxon>Actinomycetota</taxon>
        <taxon>Actinomycetes</taxon>
        <taxon>Micrococcales</taxon>
        <taxon>Brevibacteriaceae</taxon>
        <taxon>Brevibacterium</taxon>
    </lineage>
</organism>
<evidence type="ECO:0000313" key="8">
    <source>
        <dbReference type="EMBL" id="MBD8019861.1"/>
    </source>
</evidence>
<dbReference type="Gene3D" id="1.20.1250.20">
    <property type="entry name" value="MFS general substrate transporter like domains"/>
    <property type="match status" value="2"/>
</dbReference>
<gene>
    <name evidence="8" type="ORF">H9634_03565</name>
</gene>
<keyword evidence="3 6" id="KW-0812">Transmembrane</keyword>
<dbReference type="SUPFAM" id="SSF103473">
    <property type="entry name" value="MFS general substrate transporter"/>
    <property type="match status" value="1"/>
</dbReference>
<evidence type="ECO:0000256" key="1">
    <source>
        <dbReference type="ARBA" id="ARBA00004651"/>
    </source>
</evidence>
<comment type="subcellular location">
    <subcellularLocation>
        <location evidence="1">Cell membrane</location>
        <topology evidence="1">Multi-pass membrane protein</topology>
    </subcellularLocation>
</comment>
<keyword evidence="5 6" id="KW-0472">Membrane</keyword>
<dbReference type="PANTHER" id="PTHR43124:SF3">
    <property type="entry name" value="CHLORAMPHENICOL EFFLUX PUMP RV0191"/>
    <property type="match status" value="1"/>
</dbReference>
<proteinExistence type="predicted"/>
<feature type="transmembrane region" description="Helical" evidence="6">
    <location>
        <begin position="314"/>
        <end position="333"/>
    </location>
</feature>
<dbReference type="CDD" id="cd17324">
    <property type="entry name" value="MFS_NepI_like"/>
    <property type="match status" value="1"/>
</dbReference>
<feature type="transmembrane region" description="Helical" evidence="6">
    <location>
        <begin position="68"/>
        <end position="86"/>
    </location>
</feature>
<feature type="domain" description="Major facilitator superfamily (MFS) profile" evidence="7">
    <location>
        <begin position="28"/>
        <end position="403"/>
    </location>
</feature>
<feature type="transmembrane region" description="Helical" evidence="6">
    <location>
        <begin position="381"/>
        <end position="402"/>
    </location>
</feature>
<keyword evidence="2" id="KW-1003">Cell membrane</keyword>
<dbReference type="InterPro" id="IPR036259">
    <property type="entry name" value="MFS_trans_sf"/>
</dbReference>
<feature type="transmembrane region" description="Helical" evidence="6">
    <location>
        <begin position="354"/>
        <end position="375"/>
    </location>
</feature>
<evidence type="ECO:0000256" key="6">
    <source>
        <dbReference type="SAM" id="Phobius"/>
    </source>
</evidence>
<feature type="transmembrane region" description="Helical" evidence="6">
    <location>
        <begin position="182"/>
        <end position="203"/>
    </location>
</feature>
<dbReference type="Pfam" id="PF07690">
    <property type="entry name" value="MFS_1"/>
    <property type="match status" value="1"/>
</dbReference>
<dbReference type="RefSeq" id="WP_191725396.1">
    <property type="nucleotide sequence ID" value="NZ_JACSPY010000002.1"/>
</dbReference>
<dbReference type="InterPro" id="IPR050189">
    <property type="entry name" value="MFS_Efflux_Transporters"/>
</dbReference>
<evidence type="ECO:0000256" key="2">
    <source>
        <dbReference type="ARBA" id="ARBA00022475"/>
    </source>
</evidence>
<sequence>MPAAPSERAPASAATAPEAVGTRTARLAVFALAIGAFGIGTAEFATMGLLPQIAEGLDASITTAGHAVSLYALGVVIGAPVITALAAKMDRRWLLLSLMVVFIIGSVGSTLAPTMNLMLVSRFITGLPHGAFLGVGAVVAATLAPAHRKGTAMARVMLGLTIANIIGVPAAAALGTEFGWRVAYALVAFIGLLTLVAVFFLVPQTAPAAAPSIRGELRTMKRPQVILTLIAGSVGFGGMFALYTYIAPTLTELTGLPASAIPWVLVCFGVGMTVGTFVAGPLVDRSIERSAVIGLVGLGIVLLTFGLFAHVPAVAIGCVSVIGIFSSLFVTALQARLMRESHDAPSLTAAMNHAAFNFANALGAFAGGIVIDAGLGFRAPALTGVGLTVVGLVVTTIAITTYRQSRARLVIDVEG</sequence>
<evidence type="ECO:0000313" key="9">
    <source>
        <dbReference type="Proteomes" id="UP000651517"/>
    </source>
</evidence>
<feature type="transmembrane region" description="Helical" evidence="6">
    <location>
        <begin position="123"/>
        <end position="144"/>
    </location>
</feature>
<feature type="transmembrane region" description="Helical" evidence="6">
    <location>
        <begin position="224"/>
        <end position="248"/>
    </location>
</feature>
<dbReference type="PROSITE" id="PS50850">
    <property type="entry name" value="MFS"/>
    <property type="match status" value="1"/>
</dbReference>
<feature type="transmembrane region" description="Helical" evidence="6">
    <location>
        <begin position="260"/>
        <end position="283"/>
    </location>
</feature>
<dbReference type="InterPro" id="IPR020846">
    <property type="entry name" value="MFS_dom"/>
</dbReference>
<dbReference type="Proteomes" id="UP000651517">
    <property type="component" value="Unassembled WGS sequence"/>
</dbReference>
<comment type="caution">
    <text evidence="8">The sequence shown here is derived from an EMBL/GenBank/DDBJ whole genome shotgun (WGS) entry which is preliminary data.</text>
</comment>
<accession>A0ABR8WS09</accession>
<name>A0ABR8WS09_9MICO</name>
<keyword evidence="9" id="KW-1185">Reference proteome</keyword>
<feature type="transmembrane region" description="Helical" evidence="6">
    <location>
        <begin position="93"/>
        <end position="111"/>
    </location>
</feature>
<evidence type="ECO:0000259" key="7">
    <source>
        <dbReference type="PROSITE" id="PS50850"/>
    </source>
</evidence>